<evidence type="ECO:0000313" key="1">
    <source>
        <dbReference type="EMBL" id="BAV21605.1"/>
    </source>
</evidence>
<gene>
    <name evidence="1" type="primary">CAT</name>
</gene>
<protein>
    <submittedName>
        <fullName evidence="1">Catalase</fullName>
    </submittedName>
</protein>
<name>A0A1B4WGC8_CAPAN</name>
<organism evidence="1">
    <name type="scientific">Capsicum annuum</name>
    <name type="common">Capsicum pepper</name>
    <dbReference type="NCBI Taxonomy" id="4072"/>
    <lineage>
        <taxon>Eukaryota</taxon>
        <taxon>Viridiplantae</taxon>
        <taxon>Streptophyta</taxon>
        <taxon>Embryophyta</taxon>
        <taxon>Tracheophyta</taxon>
        <taxon>Spermatophyta</taxon>
        <taxon>Magnoliopsida</taxon>
        <taxon>eudicotyledons</taxon>
        <taxon>Gunneridae</taxon>
        <taxon>Pentapetalae</taxon>
        <taxon>asterids</taxon>
        <taxon>lamiids</taxon>
        <taxon>Solanales</taxon>
        <taxon>Solanaceae</taxon>
        <taxon>Solanoideae</taxon>
        <taxon>Capsiceae</taxon>
        <taxon>Capsicum</taxon>
    </lineage>
</organism>
<dbReference type="AlphaFoldDB" id="A0A1B4WGC8"/>
<dbReference type="EMBL" id="LC164845">
    <property type="protein sequence ID" value="BAV21605.1"/>
    <property type="molecule type" value="Genomic_DNA"/>
</dbReference>
<proteinExistence type="predicted"/>
<reference evidence="1" key="1">
    <citation type="submission" date="2016-07" db="EMBL/GenBank/DDBJ databases">
        <title>Capsicum annuum Catalase.</title>
        <authorList>
            <person name="Chandrasekhar B."/>
            <person name="Umesha S."/>
        </authorList>
    </citation>
    <scope>NUCLEOTIDE SEQUENCE</scope>
</reference>
<accession>A0A1B4WGC8</accession>
<sequence>MYRTFDILCFITTMLETQSVSSWTCMFKYCNHLLCSLFSKSCWVLVHFGASSQHFQVNNTTFISV</sequence>